<dbReference type="InterPro" id="IPR002477">
    <property type="entry name" value="Peptidoglycan-bd-like"/>
</dbReference>
<reference evidence="3 4" key="1">
    <citation type="journal article" date="2016" name="Genome Announc.">
        <title>Complete Genome Sequence of Thiostrepton-Producing Streptomyces laurentii ATCC 31255.</title>
        <authorList>
            <person name="Doi K."/>
            <person name="Fujino Y."/>
            <person name="Nagayoshi Y."/>
            <person name="Ohshima T."/>
            <person name="Ogata S."/>
        </authorList>
    </citation>
    <scope>NUCLEOTIDE SEQUENCE [LARGE SCALE GENOMIC DNA]</scope>
    <source>
        <strain evidence="3 4">ATCC 31255</strain>
    </source>
</reference>
<dbReference type="EMBL" id="AP017424">
    <property type="protein sequence ID" value="BAU81315.1"/>
    <property type="molecule type" value="Genomic_DNA"/>
</dbReference>
<accession>A0A160NU62</accession>
<dbReference type="InterPro" id="IPR036366">
    <property type="entry name" value="PGBDSf"/>
</dbReference>
<sequence length="137" mass="13658">MKRTLAALTTLAAAAGGILAGAPAASAADGYCTTSSGISRGAYWVFVPTTSGGSTSCVMGSGSSGEAVDALQAALILCYGMDVGGRDGVYGAKTEAAVRSLQRATGQTADGVYGPNTRNVVEWRWTGNAGGGKCERL</sequence>
<proteinExistence type="predicted"/>
<dbReference type="Proteomes" id="UP000217676">
    <property type="component" value="Chromosome"/>
</dbReference>
<dbReference type="RefSeq" id="WP_359877958.1">
    <property type="nucleotide sequence ID" value="NZ_JBEYHT010000026.1"/>
</dbReference>
<evidence type="ECO:0000259" key="2">
    <source>
        <dbReference type="Pfam" id="PF01471"/>
    </source>
</evidence>
<feature type="signal peptide" evidence="1">
    <location>
        <begin position="1"/>
        <end position="27"/>
    </location>
</feature>
<dbReference type="SUPFAM" id="SSF47090">
    <property type="entry name" value="PGBD-like"/>
    <property type="match status" value="1"/>
</dbReference>
<name>A0A160NU62_STRLU</name>
<gene>
    <name evidence="3" type="ORF">SLA_0360</name>
</gene>
<keyword evidence="4" id="KW-1185">Reference proteome</keyword>
<dbReference type="InterPro" id="IPR036365">
    <property type="entry name" value="PGBD-like_sf"/>
</dbReference>
<feature type="domain" description="Peptidoglycan binding-like" evidence="2">
    <location>
        <begin position="64"/>
        <end position="119"/>
    </location>
</feature>
<organism evidence="3 4">
    <name type="scientific">Streptomyces laurentii</name>
    <dbReference type="NCBI Taxonomy" id="39478"/>
    <lineage>
        <taxon>Bacteria</taxon>
        <taxon>Bacillati</taxon>
        <taxon>Actinomycetota</taxon>
        <taxon>Actinomycetes</taxon>
        <taxon>Kitasatosporales</taxon>
        <taxon>Streptomycetaceae</taxon>
        <taxon>Streptomyces</taxon>
    </lineage>
</organism>
<evidence type="ECO:0000313" key="4">
    <source>
        <dbReference type="Proteomes" id="UP000217676"/>
    </source>
</evidence>
<dbReference type="Pfam" id="PF01471">
    <property type="entry name" value="PG_binding_1"/>
    <property type="match status" value="1"/>
</dbReference>
<evidence type="ECO:0000313" key="3">
    <source>
        <dbReference type="EMBL" id="BAU81315.1"/>
    </source>
</evidence>
<keyword evidence="1" id="KW-0732">Signal</keyword>
<dbReference type="Gene3D" id="1.10.101.10">
    <property type="entry name" value="PGBD-like superfamily/PGBD"/>
    <property type="match status" value="1"/>
</dbReference>
<dbReference type="AlphaFoldDB" id="A0A160NU62"/>
<evidence type="ECO:0000256" key="1">
    <source>
        <dbReference type="SAM" id="SignalP"/>
    </source>
</evidence>
<dbReference type="KEGG" id="slau:SLA_0360"/>
<feature type="chain" id="PRO_5007818217" description="Peptidoglycan binding-like domain-containing protein" evidence="1">
    <location>
        <begin position="28"/>
        <end position="137"/>
    </location>
</feature>
<protein>
    <recommendedName>
        <fullName evidence="2">Peptidoglycan binding-like domain-containing protein</fullName>
    </recommendedName>
</protein>